<dbReference type="SUPFAM" id="SSF111369">
    <property type="entry name" value="HlyD-like secretion proteins"/>
    <property type="match status" value="1"/>
</dbReference>
<dbReference type="Pfam" id="PF25973">
    <property type="entry name" value="BSH_CzcB"/>
    <property type="match status" value="1"/>
</dbReference>
<evidence type="ECO:0000256" key="3">
    <source>
        <dbReference type="SAM" id="Coils"/>
    </source>
</evidence>
<evidence type="ECO:0000313" key="6">
    <source>
        <dbReference type="Proteomes" id="UP000808337"/>
    </source>
</evidence>
<gene>
    <name evidence="5" type="ORF">IPP15_22765</name>
</gene>
<sequence length="374" mass="41674">MAMTFLLACNSKKTEPVVESASVESSTEMTLTPEQQKAIGLTLDTITYRNLSTSLQANGKLELPPQNRAKVSILAGGIVKSIAVKEGEYVNEGQLLATLENMDLLQVQQDFLESNTNLVFLKAEFERQKELQKDNINAAKSVQSAENNYNSALVRQKTLEQKLKLYNINPQTLTAEKIRPSFTILSPITGHITRINISIGQFVDPNSMVFEIVDNRFLHIDLTIFEQDVHKVHVGQTLSFSDANDPMHTHTAKIFSINKSFEPNQQATIAHAKIMDVTETLLPGMFIQARINIDQNMISTLPDEAIISNGNEHYIFVVTAPDHFKEIQVRSGVSDMGFTEVIPLEELAKGSKVVVKGAYYLFSQLTKGEGEHHD</sequence>
<dbReference type="InterPro" id="IPR006143">
    <property type="entry name" value="RND_pump_MFP"/>
</dbReference>
<organism evidence="5 6">
    <name type="scientific">Candidatus Opimibacter skivensis</name>
    <dbReference type="NCBI Taxonomy" id="2982028"/>
    <lineage>
        <taxon>Bacteria</taxon>
        <taxon>Pseudomonadati</taxon>
        <taxon>Bacteroidota</taxon>
        <taxon>Saprospiria</taxon>
        <taxon>Saprospirales</taxon>
        <taxon>Saprospiraceae</taxon>
        <taxon>Candidatus Opimibacter</taxon>
    </lineage>
</organism>
<dbReference type="PANTHER" id="PTHR30097:SF4">
    <property type="entry name" value="SLR6042 PROTEIN"/>
    <property type="match status" value="1"/>
</dbReference>
<dbReference type="GO" id="GO:0015679">
    <property type="term" value="P:plasma membrane copper ion transport"/>
    <property type="evidence" value="ECO:0007669"/>
    <property type="project" value="TreeGrafter"/>
</dbReference>
<name>A0A9D7T2I5_9BACT</name>
<comment type="caution">
    <text evidence="5">The sequence shown here is derived from an EMBL/GenBank/DDBJ whole genome shotgun (WGS) entry which is preliminary data.</text>
</comment>
<feature type="coiled-coil region" evidence="3">
    <location>
        <begin position="122"/>
        <end position="162"/>
    </location>
</feature>
<dbReference type="GO" id="GO:0030313">
    <property type="term" value="C:cell envelope"/>
    <property type="evidence" value="ECO:0007669"/>
    <property type="project" value="TreeGrafter"/>
</dbReference>
<dbReference type="InterPro" id="IPR051909">
    <property type="entry name" value="MFP_Cation_Efflux"/>
</dbReference>
<evidence type="ECO:0000256" key="2">
    <source>
        <dbReference type="ARBA" id="ARBA00022448"/>
    </source>
</evidence>
<evidence type="ECO:0000259" key="4">
    <source>
        <dbReference type="Pfam" id="PF25973"/>
    </source>
</evidence>
<accession>A0A9D7T2I5</accession>
<dbReference type="PANTHER" id="PTHR30097">
    <property type="entry name" value="CATION EFFLUX SYSTEM PROTEIN CUSB"/>
    <property type="match status" value="1"/>
</dbReference>
<dbReference type="Gene3D" id="2.40.420.20">
    <property type="match status" value="1"/>
</dbReference>
<keyword evidence="3" id="KW-0175">Coiled coil</keyword>
<dbReference type="EMBL" id="JADKGY010000033">
    <property type="protein sequence ID" value="MBK9985144.1"/>
    <property type="molecule type" value="Genomic_DNA"/>
</dbReference>
<protein>
    <submittedName>
        <fullName evidence="5">Efflux RND transporter periplasmic adaptor subunit</fullName>
    </submittedName>
</protein>
<dbReference type="AlphaFoldDB" id="A0A9D7T2I5"/>
<dbReference type="GO" id="GO:0016020">
    <property type="term" value="C:membrane"/>
    <property type="evidence" value="ECO:0007669"/>
    <property type="project" value="InterPro"/>
</dbReference>
<dbReference type="GO" id="GO:0022857">
    <property type="term" value="F:transmembrane transporter activity"/>
    <property type="evidence" value="ECO:0007669"/>
    <property type="project" value="InterPro"/>
</dbReference>
<keyword evidence="2" id="KW-0813">Transport</keyword>
<evidence type="ECO:0000313" key="5">
    <source>
        <dbReference type="EMBL" id="MBK9985144.1"/>
    </source>
</evidence>
<dbReference type="Gene3D" id="2.40.30.170">
    <property type="match status" value="1"/>
</dbReference>
<proteinExistence type="inferred from homology"/>
<comment type="similarity">
    <text evidence="1">Belongs to the membrane fusion protein (MFP) (TC 8.A.1) family.</text>
</comment>
<dbReference type="GO" id="GO:0060003">
    <property type="term" value="P:copper ion export"/>
    <property type="evidence" value="ECO:0007669"/>
    <property type="project" value="TreeGrafter"/>
</dbReference>
<dbReference type="NCBIfam" id="TIGR01730">
    <property type="entry name" value="RND_mfp"/>
    <property type="match status" value="1"/>
</dbReference>
<feature type="domain" description="CzcB-like barrel-sandwich hybrid" evidence="4">
    <location>
        <begin position="69"/>
        <end position="214"/>
    </location>
</feature>
<dbReference type="Gene3D" id="2.40.50.100">
    <property type="match status" value="1"/>
</dbReference>
<reference evidence="5 6" key="1">
    <citation type="submission" date="2020-10" db="EMBL/GenBank/DDBJ databases">
        <title>Connecting structure to function with the recovery of over 1000 high-quality activated sludge metagenome-assembled genomes encoding full-length rRNA genes using long-read sequencing.</title>
        <authorList>
            <person name="Singleton C.M."/>
            <person name="Petriglieri F."/>
            <person name="Kristensen J.M."/>
            <person name="Kirkegaard R.H."/>
            <person name="Michaelsen T.Y."/>
            <person name="Andersen M.H."/>
            <person name="Karst S.M."/>
            <person name="Dueholm M.S."/>
            <person name="Nielsen P.H."/>
            <person name="Albertsen M."/>
        </authorList>
    </citation>
    <scope>NUCLEOTIDE SEQUENCE [LARGE SCALE GENOMIC DNA]</scope>
    <source>
        <strain evidence="5">Ribe_18-Q3-R11-54_MAXAC.273</strain>
    </source>
</reference>
<dbReference type="InterPro" id="IPR058647">
    <property type="entry name" value="BSH_CzcB-like"/>
</dbReference>
<dbReference type="Proteomes" id="UP000808337">
    <property type="component" value="Unassembled WGS sequence"/>
</dbReference>
<evidence type="ECO:0000256" key="1">
    <source>
        <dbReference type="ARBA" id="ARBA00009477"/>
    </source>
</evidence>